<evidence type="ECO:0000256" key="2">
    <source>
        <dbReference type="ARBA" id="ARBA00023125"/>
    </source>
</evidence>
<dbReference type="Pfam" id="PF00392">
    <property type="entry name" value="GntR"/>
    <property type="match status" value="1"/>
</dbReference>
<dbReference type="PANTHER" id="PTHR43537">
    <property type="entry name" value="TRANSCRIPTIONAL REGULATOR, GNTR FAMILY"/>
    <property type="match status" value="1"/>
</dbReference>
<comment type="caution">
    <text evidence="6">The sequence shown here is derived from an EMBL/GenBank/DDBJ whole genome shotgun (WGS) entry which is preliminary data.</text>
</comment>
<dbReference type="InterPro" id="IPR000524">
    <property type="entry name" value="Tscrpt_reg_HTH_GntR"/>
</dbReference>
<dbReference type="OrthoDB" id="9781630at2"/>
<dbReference type="Gene3D" id="1.20.120.530">
    <property type="entry name" value="GntR ligand-binding domain-like"/>
    <property type="match status" value="1"/>
</dbReference>
<dbReference type="Proteomes" id="UP000290253">
    <property type="component" value="Unassembled WGS sequence"/>
</dbReference>
<gene>
    <name evidence="6" type="ORF">ESZ00_13680</name>
</gene>
<dbReference type="SUPFAM" id="SSF46785">
    <property type="entry name" value="Winged helix' DNA-binding domain"/>
    <property type="match status" value="1"/>
</dbReference>
<dbReference type="SMART" id="SM00895">
    <property type="entry name" value="FCD"/>
    <property type="match status" value="1"/>
</dbReference>
<keyword evidence="7" id="KW-1185">Reference proteome</keyword>
<dbReference type="InterPro" id="IPR008920">
    <property type="entry name" value="TF_FadR/GntR_C"/>
</dbReference>
<dbReference type="GO" id="GO:0003700">
    <property type="term" value="F:DNA-binding transcription factor activity"/>
    <property type="evidence" value="ECO:0007669"/>
    <property type="project" value="InterPro"/>
</dbReference>
<dbReference type="SUPFAM" id="SSF48008">
    <property type="entry name" value="GntR ligand-binding domain-like"/>
    <property type="match status" value="1"/>
</dbReference>
<dbReference type="InterPro" id="IPR036390">
    <property type="entry name" value="WH_DNA-bd_sf"/>
</dbReference>
<reference evidence="6 7" key="1">
    <citation type="journal article" date="2016" name="Int. J. Syst. Evol. Microbiol.">
        <title>Acidipila dinghuensis sp. nov., an acidobacterium isolated from forest soil.</title>
        <authorList>
            <person name="Jiang Y.W."/>
            <person name="Wang J."/>
            <person name="Chen M.H."/>
            <person name="Lv Y.Y."/>
            <person name="Qiu L.H."/>
        </authorList>
    </citation>
    <scope>NUCLEOTIDE SEQUENCE [LARGE SCALE GENOMIC DNA]</scope>
    <source>
        <strain evidence="6 7">DHOF10</strain>
    </source>
</reference>
<dbReference type="InterPro" id="IPR036388">
    <property type="entry name" value="WH-like_DNA-bd_sf"/>
</dbReference>
<keyword evidence="1" id="KW-0805">Transcription regulation</keyword>
<feature type="compositionally biased region" description="Low complexity" evidence="4">
    <location>
        <begin position="1"/>
        <end position="14"/>
    </location>
</feature>
<evidence type="ECO:0000313" key="7">
    <source>
        <dbReference type="Proteomes" id="UP000290253"/>
    </source>
</evidence>
<dbReference type="EMBL" id="SDMK01000002">
    <property type="protein sequence ID" value="RXS95608.1"/>
    <property type="molecule type" value="Genomic_DNA"/>
</dbReference>
<accession>A0A4Q1SFF5</accession>
<evidence type="ECO:0000259" key="5">
    <source>
        <dbReference type="PROSITE" id="PS50949"/>
    </source>
</evidence>
<dbReference type="SMART" id="SM00345">
    <property type="entry name" value="HTH_GNTR"/>
    <property type="match status" value="1"/>
</dbReference>
<evidence type="ECO:0000256" key="4">
    <source>
        <dbReference type="SAM" id="MobiDB-lite"/>
    </source>
</evidence>
<dbReference type="RefSeq" id="WP_129208804.1">
    <property type="nucleotide sequence ID" value="NZ_BMGU01000004.1"/>
</dbReference>
<dbReference type="PROSITE" id="PS50949">
    <property type="entry name" value="HTH_GNTR"/>
    <property type="match status" value="1"/>
</dbReference>
<evidence type="ECO:0000313" key="6">
    <source>
        <dbReference type="EMBL" id="RXS95608.1"/>
    </source>
</evidence>
<organism evidence="6 7">
    <name type="scientific">Silvibacterium dinghuense</name>
    <dbReference type="NCBI Taxonomy" id="1560006"/>
    <lineage>
        <taxon>Bacteria</taxon>
        <taxon>Pseudomonadati</taxon>
        <taxon>Acidobacteriota</taxon>
        <taxon>Terriglobia</taxon>
        <taxon>Terriglobales</taxon>
        <taxon>Acidobacteriaceae</taxon>
        <taxon>Silvibacterium</taxon>
    </lineage>
</organism>
<feature type="domain" description="HTH gntR-type" evidence="5">
    <location>
        <begin position="31"/>
        <end position="101"/>
    </location>
</feature>
<feature type="region of interest" description="Disordered" evidence="4">
    <location>
        <begin position="1"/>
        <end position="29"/>
    </location>
</feature>
<sequence>MREKAGSSASVKAGSKGKKGGTAKASKAEHGTSLLTAFQQIRELIVHGKLAPGTWIVEGDLADRLGMSRTPVRGALHWLQREGYVLEQKSASKTRMFVAPLTKDDARELYAIIGRVEGMAGRQTAKLPESERKEIAKTLRGINQQLDDIVKDGRPSAAGGIFDLDRQFHRTIVASSAGPRLTVLHNAIEPQTERYWRLYASSIINDLHISLEEHEEIIRAIEVGDANRVEKALMANWGNGCERLEHVIEMFGERGSW</sequence>
<dbReference type="Pfam" id="PF07729">
    <property type="entry name" value="FCD"/>
    <property type="match status" value="1"/>
</dbReference>
<name>A0A4Q1SFF5_9BACT</name>
<dbReference type="InterPro" id="IPR011711">
    <property type="entry name" value="GntR_C"/>
</dbReference>
<keyword evidence="3" id="KW-0804">Transcription</keyword>
<evidence type="ECO:0000256" key="1">
    <source>
        <dbReference type="ARBA" id="ARBA00023015"/>
    </source>
</evidence>
<keyword evidence="2" id="KW-0238">DNA-binding</keyword>
<dbReference type="AlphaFoldDB" id="A0A4Q1SFF5"/>
<dbReference type="PANTHER" id="PTHR43537:SF24">
    <property type="entry name" value="GLUCONATE OPERON TRANSCRIPTIONAL REPRESSOR"/>
    <property type="match status" value="1"/>
</dbReference>
<dbReference type="Gene3D" id="1.10.10.10">
    <property type="entry name" value="Winged helix-like DNA-binding domain superfamily/Winged helix DNA-binding domain"/>
    <property type="match status" value="1"/>
</dbReference>
<evidence type="ECO:0000256" key="3">
    <source>
        <dbReference type="ARBA" id="ARBA00023163"/>
    </source>
</evidence>
<dbReference type="GO" id="GO:0003677">
    <property type="term" value="F:DNA binding"/>
    <property type="evidence" value="ECO:0007669"/>
    <property type="project" value="UniProtKB-KW"/>
</dbReference>
<protein>
    <submittedName>
        <fullName evidence="6">GntR family transcriptional regulator</fullName>
    </submittedName>
</protein>
<proteinExistence type="predicted"/>